<comment type="caution">
    <text evidence="1">The sequence shown here is derived from an EMBL/GenBank/DDBJ whole genome shotgun (WGS) entry which is preliminary data.</text>
</comment>
<evidence type="ECO:0000313" key="2">
    <source>
        <dbReference type="Proteomes" id="UP000295325"/>
    </source>
</evidence>
<keyword evidence="2" id="KW-1185">Reference proteome</keyword>
<sequence length="43" mass="4802">MKEVIENTAIGIIAANNSGAVKIVNKTTFDMKNIIIDKHMLWD</sequence>
<dbReference type="Proteomes" id="UP000295325">
    <property type="component" value="Unassembled WGS sequence"/>
</dbReference>
<reference evidence="1 2" key="1">
    <citation type="submission" date="2019-03" db="EMBL/GenBank/DDBJ databases">
        <title>Genomic Encyclopedia of Type Strains, Phase IV (KMG-IV): sequencing the most valuable type-strain genomes for metagenomic binning, comparative biology and taxonomic classification.</title>
        <authorList>
            <person name="Goeker M."/>
        </authorList>
    </citation>
    <scope>NUCLEOTIDE SEQUENCE [LARGE SCALE GENOMIC DNA]</scope>
    <source>
        <strain evidence="1 2">DSM 24455</strain>
    </source>
</reference>
<dbReference type="RefSeq" id="WP_279233006.1">
    <property type="nucleotide sequence ID" value="NZ_SOAZ01000005.1"/>
</dbReference>
<protein>
    <submittedName>
        <fullName evidence="1">Uncharacterized protein</fullName>
    </submittedName>
</protein>
<name>A0A4R7KSK2_9CLOT</name>
<gene>
    <name evidence="1" type="ORF">EDD71_10575</name>
</gene>
<proteinExistence type="predicted"/>
<accession>A0A4R7KSK2</accession>
<dbReference type="EMBL" id="SOAZ01000005">
    <property type="protein sequence ID" value="TDT61896.1"/>
    <property type="molecule type" value="Genomic_DNA"/>
</dbReference>
<evidence type="ECO:0000313" key="1">
    <source>
        <dbReference type="EMBL" id="TDT61896.1"/>
    </source>
</evidence>
<organism evidence="1 2">
    <name type="scientific">Fonticella tunisiensis</name>
    <dbReference type="NCBI Taxonomy" id="1096341"/>
    <lineage>
        <taxon>Bacteria</taxon>
        <taxon>Bacillati</taxon>
        <taxon>Bacillota</taxon>
        <taxon>Clostridia</taxon>
        <taxon>Eubacteriales</taxon>
        <taxon>Clostridiaceae</taxon>
        <taxon>Fonticella</taxon>
    </lineage>
</organism>
<dbReference type="AlphaFoldDB" id="A0A4R7KSK2"/>